<keyword evidence="1" id="KW-0472">Membrane</keyword>
<gene>
    <name evidence="2" type="ORF">Rhal01_02164</name>
</gene>
<keyword evidence="1" id="KW-0812">Transmembrane</keyword>
<protein>
    <recommendedName>
        <fullName evidence="4">ABC transporter permease</fullName>
    </recommendedName>
</protein>
<sequence length="278" mass="31497">MDFDWIVALKSDLWENRGFLNTLKWAGPAVVASLIHQWRMRSSRYQWLHTRYQHLRGQSVVLNFLIFIGVGLSVFGLMLGAAAIRELWLGEARFVVELWIVFWGIGAALCTVLLADLVEHVILGVRLGDEGRKEYREYLTYGRKTTGRIINAVLAVIGVVGVLTFSALIVGAYAKVTDEGVTVNGPFSLVEEHYSWDQIEGIQRSTSTRTSEGKTTRKTNYKISFKDGESYDLSAPYLNLSKRELENMMDYICFRSGVNIETVDPYPDSRNPVTELMK</sequence>
<evidence type="ECO:0000256" key="1">
    <source>
        <dbReference type="SAM" id="Phobius"/>
    </source>
</evidence>
<organism evidence="2 3">
    <name type="scientific">Rubritalea halochordaticola</name>
    <dbReference type="NCBI Taxonomy" id="714537"/>
    <lineage>
        <taxon>Bacteria</taxon>
        <taxon>Pseudomonadati</taxon>
        <taxon>Verrucomicrobiota</taxon>
        <taxon>Verrucomicrobiia</taxon>
        <taxon>Verrucomicrobiales</taxon>
        <taxon>Rubritaleaceae</taxon>
        <taxon>Rubritalea</taxon>
    </lineage>
</organism>
<proteinExistence type="predicted"/>
<feature type="transmembrane region" description="Helical" evidence="1">
    <location>
        <begin position="60"/>
        <end position="84"/>
    </location>
</feature>
<accession>A0ABP9UZW3</accession>
<keyword evidence="3" id="KW-1185">Reference proteome</keyword>
<comment type="caution">
    <text evidence="2">The sequence shown here is derived from an EMBL/GenBank/DDBJ whole genome shotgun (WGS) entry which is preliminary data.</text>
</comment>
<feature type="transmembrane region" description="Helical" evidence="1">
    <location>
        <begin position="149"/>
        <end position="174"/>
    </location>
</feature>
<evidence type="ECO:0000313" key="2">
    <source>
        <dbReference type="EMBL" id="GAA5495983.1"/>
    </source>
</evidence>
<keyword evidence="1" id="KW-1133">Transmembrane helix</keyword>
<name>A0ABP9UZW3_9BACT</name>
<evidence type="ECO:0000313" key="3">
    <source>
        <dbReference type="Proteomes" id="UP001424741"/>
    </source>
</evidence>
<feature type="transmembrane region" description="Helical" evidence="1">
    <location>
        <begin position="100"/>
        <end position="128"/>
    </location>
</feature>
<dbReference type="EMBL" id="BAABRL010000006">
    <property type="protein sequence ID" value="GAA5495983.1"/>
    <property type="molecule type" value="Genomic_DNA"/>
</dbReference>
<dbReference type="Proteomes" id="UP001424741">
    <property type="component" value="Unassembled WGS sequence"/>
</dbReference>
<evidence type="ECO:0008006" key="4">
    <source>
        <dbReference type="Google" id="ProtNLM"/>
    </source>
</evidence>
<reference evidence="2 3" key="1">
    <citation type="submission" date="2024-02" db="EMBL/GenBank/DDBJ databases">
        <title>Rubritalea halochordaticola NBRC 107102.</title>
        <authorList>
            <person name="Ichikawa N."/>
            <person name="Katano-Makiyama Y."/>
            <person name="Hidaka K."/>
        </authorList>
    </citation>
    <scope>NUCLEOTIDE SEQUENCE [LARGE SCALE GENOMIC DNA]</scope>
    <source>
        <strain evidence="2 3">NBRC 107102</strain>
    </source>
</reference>